<dbReference type="CDD" id="cd08994">
    <property type="entry name" value="GH43_62_32_68_117_130-like"/>
    <property type="match status" value="1"/>
</dbReference>
<sequence length="319" mass="37187">MPKDSWITKSIASSKGKFILESNDSIVWGCAPIYDEYGKVHVYYSTWAKNEHWLTHSKIGHAEANHPEGPYKKMGIILEGRKGKWDANTIHNPNITKVDDKYVLLYIGTDTLKQENWQLKAKAANTQRIGMAISNSPYGPWKRFDEPIIDVSKDSLAWDGYCVVNPSFMKHPNGEYWIYYRAWDRRNDERRKTGVAISKTLEGPYEKYSGNPIIDFPERGGQTEDPYFFFYDEKFHCLIRDMGNYDWLSGLYLESEDGLSWGEYFRGHHKGSKYFPVCDECRYERVQILWKNGKPEYLFNAIKKDLENNNGAVLKINIK</sequence>
<comment type="caution">
    <text evidence="1">The sequence shown here is derived from an EMBL/GenBank/DDBJ whole genome shotgun (WGS) entry which is preliminary data.</text>
</comment>
<proteinExistence type="predicted"/>
<dbReference type="InterPro" id="IPR023296">
    <property type="entry name" value="Glyco_hydro_beta-prop_sf"/>
</dbReference>
<dbReference type="AlphaFoldDB" id="A0A5C7ACB6"/>
<dbReference type="GO" id="GO:0016787">
    <property type="term" value="F:hydrolase activity"/>
    <property type="evidence" value="ECO:0007669"/>
    <property type="project" value="UniProtKB-KW"/>
</dbReference>
<evidence type="ECO:0000313" key="2">
    <source>
        <dbReference type="Proteomes" id="UP000321790"/>
    </source>
</evidence>
<protein>
    <submittedName>
        <fullName evidence="1">Glycosyl hydrolase family 43</fullName>
    </submittedName>
</protein>
<evidence type="ECO:0000313" key="1">
    <source>
        <dbReference type="EMBL" id="TXE06296.1"/>
    </source>
</evidence>
<dbReference type="Proteomes" id="UP000321790">
    <property type="component" value="Unassembled WGS sequence"/>
</dbReference>
<dbReference type="EMBL" id="VOSC01000033">
    <property type="protein sequence ID" value="TXE06296.1"/>
    <property type="molecule type" value="Genomic_DNA"/>
</dbReference>
<name>A0A5C7ACB6_9FLAO</name>
<keyword evidence="2" id="KW-1185">Reference proteome</keyword>
<dbReference type="SUPFAM" id="SSF75005">
    <property type="entry name" value="Arabinanase/levansucrase/invertase"/>
    <property type="match status" value="1"/>
</dbReference>
<accession>A0A5C7ACB6</accession>
<organism evidence="1 2">
    <name type="scientific">Seonamhaeicola algicola</name>
    <dbReference type="NCBI Taxonomy" id="1719036"/>
    <lineage>
        <taxon>Bacteria</taxon>
        <taxon>Pseudomonadati</taxon>
        <taxon>Bacteroidota</taxon>
        <taxon>Flavobacteriia</taxon>
        <taxon>Flavobacteriales</taxon>
        <taxon>Flavobacteriaceae</taxon>
    </lineage>
</organism>
<gene>
    <name evidence="1" type="ORF">FUA26_15095</name>
</gene>
<keyword evidence="1" id="KW-0378">Hydrolase</keyword>
<dbReference type="Gene3D" id="2.115.10.20">
    <property type="entry name" value="Glycosyl hydrolase domain, family 43"/>
    <property type="match status" value="1"/>
</dbReference>
<reference evidence="2" key="1">
    <citation type="submission" date="2019-08" db="EMBL/GenBank/DDBJ databases">
        <title>Seonamhaeicola sediminis sp. nov., isolated from marine sediment.</title>
        <authorList>
            <person name="Cao W.R."/>
        </authorList>
    </citation>
    <scope>NUCLEOTIDE SEQUENCE [LARGE SCALE GENOMIC DNA]</scope>
    <source>
        <strain evidence="2">Gy8</strain>
    </source>
</reference>
<dbReference type="OrthoDB" id="9794572at2"/>